<dbReference type="STRING" id="529704.SAMN02927913_0442"/>
<reference evidence="6 7" key="1">
    <citation type="submission" date="2016-10" db="EMBL/GenBank/DDBJ databases">
        <authorList>
            <person name="de Groot N.N."/>
        </authorList>
    </citation>
    <scope>NUCLEOTIDE SEQUENCE [LARGE SCALE GENOMIC DNA]</scope>
    <source>
        <strain evidence="6 7">DSM 26515</strain>
    </source>
</reference>
<dbReference type="SUPFAM" id="SSF69255">
    <property type="entry name" value="gp5 N-terminal domain-like"/>
    <property type="match status" value="1"/>
</dbReference>
<dbReference type="PANTHER" id="PTHR32305:SF15">
    <property type="entry name" value="PROTEIN RHSA-RELATED"/>
    <property type="match status" value="1"/>
</dbReference>
<dbReference type="RefSeq" id="WP_091333099.1">
    <property type="nucleotide sequence ID" value="NZ_FNYC01000001.1"/>
</dbReference>
<dbReference type="EMBL" id="FNYC01000001">
    <property type="protein sequence ID" value="SEI41527.1"/>
    <property type="molecule type" value="Genomic_DNA"/>
</dbReference>
<dbReference type="SUPFAM" id="SSF69349">
    <property type="entry name" value="Phage fibre proteins"/>
    <property type="match status" value="1"/>
</dbReference>
<evidence type="ECO:0000256" key="3">
    <source>
        <dbReference type="ARBA" id="ARBA00022525"/>
    </source>
</evidence>
<dbReference type="Pfam" id="PF22178">
    <property type="entry name" value="Gp5_trimer_C"/>
    <property type="match status" value="1"/>
</dbReference>
<evidence type="ECO:0000256" key="2">
    <source>
        <dbReference type="ARBA" id="ARBA00005558"/>
    </source>
</evidence>
<comment type="similarity">
    <text evidence="2">Belongs to the VgrG protein family.</text>
</comment>
<dbReference type="InterPro" id="IPR017847">
    <property type="entry name" value="T6SS_RhsGE_Vgr_subset"/>
</dbReference>
<dbReference type="Gene3D" id="3.55.50.10">
    <property type="entry name" value="Baseplate protein-like domains"/>
    <property type="match status" value="1"/>
</dbReference>
<dbReference type="InterPro" id="IPR054030">
    <property type="entry name" value="Gp5_Vgr_C"/>
</dbReference>
<keyword evidence="7" id="KW-1185">Reference proteome</keyword>
<dbReference type="Gene3D" id="2.40.50.230">
    <property type="entry name" value="Gp5 N-terminal domain"/>
    <property type="match status" value="1"/>
</dbReference>
<keyword evidence="3" id="KW-0964">Secreted</keyword>
<dbReference type="PANTHER" id="PTHR32305">
    <property type="match status" value="1"/>
</dbReference>
<dbReference type="InterPro" id="IPR006533">
    <property type="entry name" value="T6SS_Vgr_RhsGE"/>
</dbReference>
<dbReference type="Pfam" id="PF04717">
    <property type="entry name" value="Phage_base_V"/>
    <property type="match status" value="1"/>
</dbReference>
<evidence type="ECO:0000259" key="5">
    <source>
        <dbReference type="Pfam" id="PF22178"/>
    </source>
</evidence>
<accession>A0A1H6QMW7</accession>
<dbReference type="InterPro" id="IPR037026">
    <property type="entry name" value="Vgr_OB-fold_dom_sf"/>
</dbReference>
<dbReference type="Gene3D" id="4.10.220.110">
    <property type="match status" value="1"/>
</dbReference>
<evidence type="ECO:0000313" key="7">
    <source>
        <dbReference type="Proteomes" id="UP000199420"/>
    </source>
</evidence>
<gene>
    <name evidence="6" type="ORF">SAMN04487997_0526</name>
</gene>
<protein>
    <submittedName>
        <fullName evidence="6">Type VI secretion system secreted protein VgrG</fullName>
    </submittedName>
</protein>
<dbReference type="GO" id="GO:0005576">
    <property type="term" value="C:extracellular region"/>
    <property type="evidence" value="ECO:0007669"/>
    <property type="project" value="UniProtKB-SubCell"/>
</dbReference>
<dbReference type="InterPro" id="IPR006531">
    <property type="entry name" value="Gp5/Vgr_OB"/>
</dbReference>
<dbReference type="AlphaFoldDB" id="A0A1H6QMW7"/>
<dbReference type="NCBIfam" id="TIGR03361">
    <property type="entry name" value="VI_Rhs_Vgr"/>
    <property type="match status" value="1"/>
</dbReference>
<feature type="domain" description="Gp5/Type VI secretion system Vgr protein OB-fold" evidence="4">
    <location>
        <begin position="385"/>
        <end position="452"/>
    </location>
</feature>
<comment type="subcellular location">
    <subcellularLocation>
        <location evidence="1">Secreted</location>
    </subcellularLocation>
</comment>
<dbReference type="Proteomes" id="UP000199420">
    <property type="component" value="Unassembled WGS sequence"/>
</dbReference>
<dbReference type="Gene3D" id="2.30.110.50">
    <property type="match status" value="1"/>
</dbReference>
<evidence type="ECO:0000256" key="1">
    <source>
        <dbReference type="ARBA" id="ARBA00004613"/>
    </source>
</evidence>
<dbReference type="OrthoDB" id="9762420at2"/>
<sequence length="674" mass="72263">MSQLITLTSAQCDGLLFTSMATDEQLGRMFSYHVGFASRDEKVDLGGLLGTSMTVKLATADGFERYFSGIVCEAAQTGAEPIDGLHYAHYSVRLVPKPWLLIDKVDCRIYTNQSVPDIVKAVLADAGYTDVKLSLSSSYAARDYCVQYRESCLNFISRLMEQEGIYYYFTHDANTHTMVLADGVGAHAKASHFDKVPYSTTRDSALRPDAAISAWVPARGRDATKVQLIDYDPLKPKTSLLAKGVGDGHGGQGPDMFDFPGEHFDAQLGQHYAQVRAEALSASRSHYSGTTSSCGIQIGGLFNLTGFPRDELNQEYLVIGATMELHGGGYASGAGGQGPGFACQFQAIESSRPFRSLPSAAKPSVVGLQTAVVAGSETDEDIAIDDHGRVQVTFHWNKPDKPNAKNSCPVRVASTWAGKGWGAVSLPRVGQEVVVSFLEGDPDRPLIIGSVYNADNTPPYGLQATKTQSGIKSRSLLGESADFNELRFEDKKGEEDFFIHAQKDMHEEVENDHVVTIDHDETVTVKHDQTITVENDQTQTVKHDRKVTVQNDDKLDVTSNGTTSIGQKFKLSAGTEIELVTGASSIVLKSSGDIEIKGVNIKITGSMGVKVEGQVEVGIKAGATMDVGAGASLKVHSDAMVEIAGSAMATVKAPMLSLKGDGMNQVSGGIVMIG</sequence>
<evidence type="ECO:0000313" key="6">
    <source>
        <dbReference type="EMBL" id="SEI41527.1"/>
    </source>
</evidence>
<evidence type="ECO:0000259" key="4">
    <source>
        <dbReference type="Pfam" id="PF04717"/>
    </source>
</evidence>
<proteinExistence type="inferred from homology"/>
<dbReference type="InterPro" id="IPR050708">
    <property type="entry name" value="T6SS_VgrG/RHS"/>
</dbReference>
<dbReference type="Pfam" id="PF05954">
    <property type="entry name" value="Phage_GPD"/>
    <property type="match status" value="1"/>
</dbReference>
<feature type="domain" description="Gp5/Type VI secretion system Vgr C-terminal trimerisation" evidence="5">
    <location>
        <begin position="469"/>
        <end position="576"/>
    </location>
</feature>
<dbReference type="SUPFAM" id="SSF69279">
    <property type="entry name" value="Phage tail proteins"/>
    <property type="match status" value="2"/>
</dbReference>
<name>A0A1H6QMW7_9GAMM</name>
<organism evidence="6 7">
    <name type="scientific">Frateuria terrea</name>
    <dbReference type="NCBI Taxonomy" id="529704"/>
    <lineage>
        <taxon>Bacteria</taxon>
        <taxon>Pseudomonadati</taxon>
        <taxon>Pseudomonadota</taxon>
        <taxon>Gammaproteobacteria</taxon>
        <taxon>Lysobacterales</taxon>
        <taxon>Rhodanobacteraceae</taxon>
        <taxon>Frateuria</taxon>
    </lineage>
</organism>
<dbReference type="NCBIfam" id="TIGR01646">
    <property type="entry name" value="vgr_GE"/>
    <property type="match status" value="1"/>
</dbReference>